<dbReference type="Proteomes" id="UP001149165">
    <property type="component" value="Unassembled WGS sequence"/>
</dbReference>
<protein>
    <submittedName>
        <fullName evidence="1">Uncharacterized protein</fullName>
    </submittedName>
</protein>
<organism evidence="1 2">
    <name type="scientific">Penicillium angulare</name>
    <dbReference type="NCBI Taxonomy" id="116970"/>
    <lineage>
        <taxon>Eukaryota</taxon>
        <taxon>Fungi</taxon>
        <taxon>Dikarya</taxon>
        <taxon>Ascomycota</taxon>
        <taxon>Pezizomycotina</taxon>
        <taxon>Eurotiomycetes</taxon>
        <taxon>Eurotiomycetidae</taxon>
        <taxon>Eurotiales</taxon>
        <taxon>Aspergillaceae</taxon>
        <taxon>Penicillium</taxon>
    </lineage>
</organism>
<keyword evidence="2" id="KW-1185">Reference proteome</keyword>
<accession>A0A9W9KKB4</accession>
<dbReference type="AlphaFoldDB" id="A0A9W9KKB4"/>
<dbReference type="EMBL" id="JAPQKH010000003">
    <property type="protein sequence ID" value="KAJ5108527.1"/>
    <property type="molecule type" value="Genomic_DNA"/>
</dbReference>
<evidence type="ECO:0000313" key="1">
    <source>
        <dbReference type="EMBL" id="KAJ5108527.1"/>
    </source>
</evidence>
<comment type="caution">
    <text evidence="1">The sequence shown here is derived from an EMBL/GenBank/DDBJ whole genome shotgun (WGS) entry which is preliminary data.</text>
</comment>
<gene>
    <name evidence="1" type="ORF">N7456_005202</name>
</gene>
<sequence length="89" mass="9890">MSDQSHSSPSEGKAMGERTPTTVQFKYQQRDLANICFEAETAELAEDHKGVQLMGKVDLTQDCGGFQHSRRSFCENQGQPCGDNYVTDD</sequence>
<evidence type="ECO:0000313" key="2">
    <source>
        <dbReference type="Proteomes" id="UP001149165"/>
    </source>
</evidence>
<name>A0A9W9KKB4_9EURO</name>
<proteinExistence type="predicted"/>
<reference evidence="1" key="2">
    <citation type="journal article" date="2023" name="IMA Fungus">
        <title>Comparative genomic study of the Penicillium genus elucidates a diverse pangenome and 15 lateral gene transfer events.</title>
        <authorList>
            <person name="Petersen C."/>
            <person name="Sorensen T."/>
            <person name="Nielsen M.R."/>
            <person name="Sondergaard T.E."/>
            <person name="Sorensen J.L."/>
            <person name="Fitzpatrick D.A."/>
            <person name="Frisvad J.C."/>
            <person name="Nielsen K.L."/>
        </authorList>
    </citation>
    <scope>NUCLEOTIDE SEQUENCE</scope>
    <source>
        <strain evidence="1">IBT 30069</strain>
    </source>
</reference>
<reference evidence="1" key="1">
    <citation type="submission" date="2022-11" db="EMBL/GenBank/DDBJ databases">
        <authorList>
            <person name="Petersen C."/>
        </authorList>
    </citation>
    <scope>NUCLEOTIDE SEQUENCE</scope>
    <source>
        <strain evidence="1">IBT 30069</strain>
    </source>
</reference>